<protein>
    <submittedName>
        <fullName evidence="2">Uncharacterized protein</fullName>
    </submittedName>
</protein>
<comment type="caution">
    <text evidence="2">The sequence shown here is derived from an EMBL/GenBank/DDBJ whole genome shotgun (WGS) entry which is preliminary data.</text>
</comment>
<dbReference type="InterPro" id="IPR036163">
    <property type="entry name" value="HMA_dom_sf"/>
</dbReference>
<name>S0FTX3_9BACT</name>
<dbReference type="AlphaFoldDB" id="S0FTX3"/>
<evidence type="ECO:0000313" key="3">
    <source>
        <dbReference type="Proteomes" id="UP000014216"/>
    </source>
</evidence>
<keyword evidence="1" id="KW-0812">Transmembrane</keyword>
<keyword evidence="3" id="KW-1185">Reference proteome</keyword>
<dbReference type="OrthoDB" id="9966980at2"/>
<dbReference type="EMBL" id="APJX01000007">
    <property type="protein sequence ID" value="EMS78543.1"/>
    <property type="molecule type" value="Genomic_DNA"/>
</dbReference>
<dbReference type="SUPFAM" id="SSF55008">
    <property type="entry name" value="HMA, heavy metal-associated domain"/>
    <property type="match status" value="1"/>
</dbReference>
<gene>
    <name evidence="2" type="ORF">Dpo_7c00130</name>
</gene>
<dbReference type="PROSITE" id="PS51257">
    <property type="entry name" value="PROKAR_LIPOPROTEIN"/>
    <property type="match status" value="1"/>
</dbReference>
<evidence type="ECO:0000313" key="2">
    <source>
        <dbReference type="EMBL" id="EMS78543.1"/>
    </source>
</evidence>
<keyword evidence="1" id="KW-1133">Transmembrane helix</keyword>
<dbReference type="GO" id="GO:0046872">
    <property type="term" value="F:metal ion binding"/>
    <property type="evidence" value="ECO:0007669"/>
    <property type="project" value="InterPro"/>
</dbReference>
<dbReference type="RefSeq" id="WP_006966963.1">
    <property type="nucleotide sequence ID" value="NZ_APJX01000007.1"/>
</dbReference>
<proteinExistence type="predicted"/>
<evidence type="ECO:0000256" key="1">
    <source>
        <dbReference type="SAM" id="Phobius"/>
    </source>
</evidence>
<keyword evidence="1" id="KW-0472">Membrane</keyword>
<feature type="transmembrane region" description="Helical" evidence="1">
    <location>
        <begin position="21"/>
        <end position="45"/>
    </location>
</feature>
<accession>S0FTX3</accession>
<sequence length="147" mass="16771">MTWDPEKYREKREKVLGVKKRGLSFGTLTFAVSCIILAGLVFLFLPGPLSYLKTRHLDDAIFKMEHHQAWPRSLVTQVAALPGVSGTSLDTHDTRLVVTFDRRSIDPETIEALFARHGLDATLLNRESHRQRMVILESEKELENETL</sequence>
<dbReference type="Proteomes" id="UP000014216">
    <property type="component" value="Unassembled WGS sequence"/>
</dbReference>
<organism evidence="2 3">
    <name type="scientific">Desulfotignum phosphitoxidans DSM 13687</name>
    <dbReference type="NCBI Taxonomy" id="1286635"/>
    <lineage>
        <taxon>Bacteria</taxon>
        <taxon>Pseudomonadati</taxon>
        <taxon>Thermodesulfobacteriota</taxon>
        <taxon>Desulfobacteria</taxon>
        <taxon>Desulfobacterales</taxon>
        <taxon>Desulfobacteraceae</taxon>
        <taxon>Desulfotignum</taxon>
    </lineage>
</organism>
<reference evidence="2 3" key="1">
    <citation type="journal article" date="2013" name="Genome Announc.">
        <title>Draft Genome Sequence of Desulfotignum phosphitoxidans DSM 13687 Strain FiPS-3.</title>
        <authorList>
            <person name="Poehlein A."/>
            <person name="Daniel R."/>
            <person name="Simeonova D.D."/>
        </authorList>
    </citation>
    <scope>NUCLEOTIDE SEQUENCE [LARGE SCALE GENOMIC DNA]</scope>
    <source>
        <strain evidence="2 3">DSM 13687</strain>
    </source>
</reference>